<dbReference type="SMART" id="SM01190">
    <property type="entry name" value="EMP24_GP25L"/>
    <property type="match status" value="1"/>
</dbReference>
<dbReference type="InterPro" id="IPR015720">
    <property type="entry name" value="Emp24-like"/>
</dbReference>
<evidence type="ECO:0000313" key="11">
    <source>
        <dbReference type="EMBL" id="NDV37100.1"/>
    </source>
</evidence>
<evidence type="ECO:0000256" key="4">
    <source>
        <dbReference type="ARBA" id="ARBA00022729"/>
    </source>
</evidence>
<dbReference type="PROSITE" id="PS50866">
    <property type="entry name" value="GOLD"/>
    <property type="match status" value="1"/>
</dbReference>
<comment type="subcellular location">
    <subcellularLocation>
        <location evidence="7">Endomembrane system</location>
        <topology evidence="7">Single-pass membrane protein</topology>
    </subcellularLocation>
    <subcellularLocation>
        <location evidence="1 8">Membrane</location>
        <topology evidence="1 8">Single-pass type I membrane protein</topology>
    </subcellularLocation>
</comment>
<feature type="transmembrane region" description="Helical" evidence="9">
    <location>
        <begin position="164"/>
        <end position="186"/>
    </location>
</feature>
<evidence type="ECO:0000256" key="2">
    <source>
        <dbReference type="ARBA" id="ARBA00007104"/>
    </source>
</evidence>
<evidence type="ECO:0000256" key="5">
    <source>
        <dbReference type="ARBA" id="ARBA00022989"/>
    </source>
</evidence>
<evidence type="ECO:0000259" key="10">
    <source>
        <dbReference type="PROSITE" id="PS50866"/>
    </source>
</evidence>
<keyword evidence="5 9" id="KW-1133">Transmembrane helix</keyword>
<name>A0A6B2LJV4_9EUKA</name>
<comment type="similarity">
    <text evidence="2 8">Belongs to the EMP24/GP25L family.</text>
</comment>
<keyword evidence="3 8" id="KW-0812">Transmembrane</keyword>
<dbReference type="AlphaFoldDB" id="A0A6B2LJV4"/>
<dbReference type="InterPro" id="IPR036598">
    <property type="entry name" value="GOLD_dom_sf"/>
</dbReference>
<evidence type="ECO:0000256" key="3">
    <source>
        <dbReference type="ARBA" id="ARBA00022692"/>
    </source>
</evidence>
<reference evidence="11" key="1">
    <citation type="journal article" date="2020" name="J. Eukaryot. Microbiol.">
        <title>De novo Sequencing, Assembly and Annotation of the Transcriptome for the Free-Living Testate Amoeba Arcella intermedia.</title>
        <authorList>
            <person name="Ribeiro G.M."/>
            <person name="Porfirio-Sousa A.L."/>
            <person name="Maurer-Alcala X.X."/>
            <person name="Katz L.A."/>
            <person name="Lahr D.J.G."/>
        </authorList>
    </citation>
    <scope>NUCLEOTIDE SEQUENCE</scope>
</reference>
<proteinExistence type="inferred from homology"/>
<keyword evidence="6 9" id="KW-0472">Membrane</keyword>
<dbReference type="PANTHER" id="PTHR22811">
    <property type="entry name" value="TRANSMEMBRANE EMP24 DOMAIN-CONTAINING PROTEIN"/>
    <property type="match status" value="1"/>
</dbReference>
<sequence>MLLACCLCREVAALSFLIEAKTEECFYETANAGDNVGVMFTVTKGGRLDIDIRMIDPFGTVISGEKKQSQGRYSFTAAHAGSYAVCFNNEMSSFSTKIIDMDIEVTEPDSYEEIEAATEEELIPLLEILTQLRDNVKNLLSDQKYLEMRDLAHIATNESTNNRVFWWGAFELIILFGSGLFQVFYLRRIFEKRSSI</sequence>
<dbReference type="EMBL" id="GIBP01008131">
    <property type="protein sequence ID" value="NDV37100.1"/>
    <property type="molecule type" value="Transcribed_RNA"/>
</dbReference>
<organism evidence="11">
    <name type="scientific">Arcella intermedia</name>
    <dbReference type="NCBI Taxonomy" id="1963864"/>
    <lineage>
        <taxon>Eukaryota</taxon>
        <taxon>Amoebozoa</taxon>
        <taxon>Tubulinea</taxon>
        <taxon>Elardia</taxon>
        <taxon>Arcellinida</taxon>
        <taxon>Sphaerothecina</taxon>
        <taxon>Arcellidae</taxon>
        <taxon>Arcella</taxon>
    </lineage>
</organism>
<dbReference type="SUPFAM" id="SSF101576">
    <property type="entry name" value="Supernatant protein factor (SPF), C-terminal domain"/>
    <property type="match status" value="1"/>
</dbReference>
<dbReference type="InterPro" id="IPR009038">
    <property type="entry name" value="GOLD_dom"/>
</dbReference>
<dbReference type="GO" id="GO:0012505">
    <property type="term" value="C:endomembrane system"/>
    <property type="evidence" value="ECO:0007669"/>
    <property type="project" value="UniProtKB-SubCell"/>
</dbReference>
<protein>
    <recommendedName>
        <fullName evidence="10">GOLD domain-containing protein</fullName>
    </recommendedName>
</protein>
<evidence type="ECO:0000256" key="8">
    <source>
        <dbReference type="RuleBase" id="RU003827"/>
    </source>
</evidence>
<evidence type="ECO:0000256" key="7">
    <source>
        <dbReference type="ARBA" id="ARBA00037847"/>
    </source>
</evidence>
<evidence type="ECO:0000256" key="9">
    <source>
        <dbReference type="SAM" id="Phobius"/>
    </source>
</evidence>
<dbReference type="GO" id="GO:0016020">
    <property type="term" value="C:membrane"/>
    <property type="evidence" value="ECO:0007669"/>
    <property type="project" value="UniProtKB-SubCell"/>
</dbReference>
<evidence type="ECO:0000256" key="1">
    <source>
        <dbReference type="ARBA" id="ARBA00004479"/>
    </source>
</evidence>
<evidence type="ECO:0000256" key="6">
    <source>
        <dbReference type="ARBA" id="ARBA00023136"/>
    </source>
</evidence>
<keyword evidence="4" id="KW-0732">Signal</keyword>
<feature type="domain" description="GOLD" evidence="10">
    <location>
        <begin position="23"/>
        <end position="105"/>
    </location>
</feature>
<dbReference type="Pfam" id="PF01105">
    <property type="entry name" value="EMP24_GP25L"/>
    <property type="match status" value="1"/>
</dbReference>
<accession>A0A6B2LJV4</accession>